<organism evidence="1 2">
    <name type="scientific">Allocoleopsis franciscana PCC 7113</name>
    <dbReference type="NCBI Taxonomy" id="1173027"/>
    <lineage>
        <taxon>Bacteria</taxon>
        <taxon>Bacillati</taxon>
        <taxon>Cyanobacteriota</taxon>
        <taxon>Cyanophyceae</taxon>
        <taxon>Coleofasciculales</taxon>
        <taxon>Coleofasciculaceae</taxon>
        <taxon>Allocoleopsis</taxon>
        <taxon>Allocoleopsis franciscana</taxon>
    </lineage>
</organism>
<dbReference type="HOGENOM" id="CLU_2568087_0_0_3"/>
<dbReference type="eggNOG" id="ENOG50331TR">
    <property type="taxonomic scope" value="Bacteria"/>
</dbReference>
<keyword evidence="2" id="KW-1185">Reference proteome</keyword>
<reference evidence="1 2" key="1">
    <citation type="submission" date="2012-06" db="EMBL/GenBank/DDBJ databases">
        <title>Finished chromosome of genome of Microcoleus sp. PCC 7113.</title>
        <authorList>
            <consortium name="US DOE Joint Genome Institute"/>
            <person name="Gugger M."/>
            <person name="Coursin T."/>
            <person name="Rippka R."/>
            <person name="Tandeau De Marsac N."/>
            <person name="Huntemann M."/>
            <person name="Wei C.-L."/>
            <person name="Han J."/>
            <person name="Detter J.C."/>
            <person name="Han C."/>
            <person name="Tapia R."/>
            <person name="Chen A."/>
            <person name="Kyrpides N."/>
            <person name="Mavromatis K."/>
            <person name="Markowitz V."/>
            <person name="Szeto E."/>
            <person name="Ivanova N."/>
            <person name="Pagani I."/>
            <person name="Pati A."/>
            <person name="Goodwin L."/>
            <person name="Nordberg H.P."/>
            <person name="Cantor M.N."/>
            <person name="Hua S.X."/>
            <person name="Woyke T."/>
            <person name="Kerfeld C.A."/>
        </authorList>
    </citation>
    <scope>NUCLEOTIDE SEQUENCE [LARGE SCALE GENOMIC DNA]</scope>
    <source>
        <strain evidence="1 2">PCC 7113</strain>
    </source>
</reference>
<dbReference type="KEGG" id="mic:Mic7113_6266"/>
<accession>K9WPX3</accession>
<proteinExistence type="predicted"/>
<dbReference type="AlphaFoldDB" id="K9WPX3"/>
<dbReference type="Proteomes" id="UP000010471">
    <property type="component" value="Chromosome"/>
</dbReference>
<gene>
    <name evidence="1" type="ORF">Mic7113_6266</name>
</gene>
<sequence length="74" mass="8351">MNLTKTRYEVSLSPDAWDGVEIIARKFNLSVSELFEQVGSGLLAIVDPEDLEDIEDFLDLQIPFEGEPILENPE</sequence>
<name>K9WPX3_9CYAN</name>
<dbReference type="RefSeq" id="WP_015185984.1">
    <property type="nucleotide sequence ID" value="NC_019738.1"/>
</dbReference>
<evidence type="ECO:0000313" key="1">
    <source>
        <dbReference type="EMBL" id="AFZ21856.1"/>
    </source>
</evidence>
<dbReference type="EMBL" id="CP003630">
    <property type="protein sequence ID" value="AFZ21856.1"/>
    <property type="molecule type" value="Genomic_DNA"/>
</dbReference>
<protein>
    <submittedName>
        <fullName evidence="1">Uncharacterized protein</fullName>
    </submittedName>
</protein>
<dbReference type="OrthoDB" id="453933at2"/>
<evidence type="ECO:0000313" key="2">
    <source>
        <dbReference type="Proteomes" id="UP000010471"/>
    </source>
</evidence>